<dbReference type="Proteomes" id="UP001501321">
    <property type="component" value="Unassembled WGS sequence"/>
</dbReference>
<feature type="domain" description="LptD C-terminal" evidence="6">
    <location>
        <begin position="298"/>
        <end position="683"/>
    </location>
</feature>
<protein>
    <recommendedName>
        <fullName evidence="4">LPS-assembly protein LptD</fullName>
    </recommendedName>
</protein>
<dbReference type="InterPro" id="IPR005653">
    <property type="entry name" value="OstA-like_N"/>
</dbReference>
<dbReference type="InterPro" id="IPR020889">
    <property type="entry name" value="LipoPS_assembly_LptD"/>
</dbReference>
<feature type="chain" id="PRO_5044922879" description="LPS-assembly protein LptD" evidence="4">
    <location>
        <begin position="25"/>
        <end position="772"/>
    </location>
</feature>
<comment type="subcellular location">
    <subcellularLocation>
        <location evidence="4">Cell outer membrane</location>
    </subcellularLocation>
</comment>
<comment type="similarity">
    <text evidence="4">Belongs to the LptD family.</text>
</comment>
<evidence type="ECO:0000256" key="4">
    <source>
        <dbReference type="HAMAP-Rule" id="MF_01411"/>
    </source>
</evidence>
<feature type="signal peptide" evidence="4">
    <location>
        <begin position="1"/>
        <end position="24"/>
    </location>
</feature>
<dbReference type="PANTHER" id="PTHR30189">
    <property type="entry name" value="LPS-ASSEMBLY PROTEIN"/>
    <property type="match status" value="1"/>
</dbReference>
<comment type="subunit">
    <text evidence="4">Component of the lipopolysaccharide transport and assembly complex. Interacts with LptE and LptA.</text>
</comment>
<sequence precursor="true">MRNPTSGLSALLLTSLFWAPVSQAQLQLGAGVFDERCYPNVPPLVQADANEKAQPVEVTSDRAEATQQGKAVYEGDVEVKQGLKLFSSQYTELDQQTRQVTARGDIRYKDGSVTLVSQGELKGDLNSRESTISQASYQLHGSPARGQAKLIELNEKESSVKLSGAEFTTCPPGQEMWKLKASEVSLDQDEVFGEAWNATLWLKDVPVFYVPYMSFPIKDERKSGLLYPTMGYSNRDGVDFAQPIYWNIAPNYDMTFTPRYIQERGTMARSEFRYLPVAGNEGSLYGEWLGNDRQLDDSRWLVNVRHQTLAMDDALRFKVDYTRVTQDDYNYFNDLSPSVGTLVDNQLQQSMRLGYYQPNWNFTGEARDYQILLADTVLPHKLLPRLNFNAYSPSTKYDLALQSEFSNFDHDDAGFYRGQRFHLEPQLNLPLLAAPGYQLDSQFRLMYTHYQQQLPEDYDSNLVALGLNHLDEQVDRALPSVRVAGKLIFDRQDYWQNRPFTQTLEPQFQYLYVPYRNQDNIGLYDTTTLRQEYYSLFSDRRYAGLDRISDANRVSVGATSRVFDAEGTERVRLTLGQSYDLVRPKVTFYPKEVVSTNSRSLLSFRGDVRPLHHWFGHTGVEYDTEQNRFSSGSAAVEYQHEEWLGQINYRYVREGNLSLSDPDEVTDISQLGLLARLPVADSWQLIGAHYTDLQQSTALDSLIGIRYDACCWSLNLAFERHRRPDNASLTAETENKLGLQFELKGLGSIGSGTDFTLDTRLLPYSRPFNLND</sequence>
<comment type="caution">
    <text evidence="4">Lacks conserved residue(s) required for the propagation of feature annotation.</text>
</comment>
<dbReference type="InterPro" id="IPR050218">
    <property type="entry name" value="LptD"/>
</dbReference>
<reference evidence="8" key="1">
    <citation type="journal article" date="2019" name="Int. J. Syst. Evol. Microbiol.">
        <title>The Global Catalogue of Microorganisms (GCM) 10K type strain sequencing project: providing services to taxonomists for standard genome sequencing and annotation.</title>
        <authorList>
            <consortium name="The Broad Institute Genomics Platform"/>
            <consortium name="The Broad Institute Genome Sequencing Center for Infectious Disease"/>
            <person name="Wu L."/>
            <person name="Ma J."/>
        </authorList>
    </citation>
    <scope>NUCLEOTIDE SEQUENCE [LARGE SCALE GENOMIC DNA]</scope>
    <source>
        <strain evidence="8">JCM 32226</strain>
    </source>
</reference>
<evidence type="ECO:0000259" key="5">
    <source>
        <dbReference type="Pfam" id="PF03968"/>
    </source>
</evidence>
<keyword evidence="1 4" id="KW-0732">Signal</keyword>
<evidence type="ECO:0000259" key="6">
    <source>
        <dbReference type="Pfam" id="PF04453"/>
    </source>
</evidence>
<keyword evidence="8" id="KW-1185">Reference proteome</keyword>
<feature type="domain" description="Organic solvent tolerance-like N-terminal" evidence="5">
    <location>
        <begin position="57"/>
        <end position="190"/>
    </location>
</feature>
<comment type="caution">
    <text evidence="7">The sequence shown here is derived from an EMBL/GenBank/DDBJ whole genome shotgun (WGS) entry which is preliminary data.</text>
</comment>
<evidence type="ECO:0000313" key="7">
    <source>
        <dbReference type="EMBL" id="GAA4499712.1"/>
    </source>
</evidence>
<dbReference type="InterPro" id="IPR007543">
    <property type="entry name" value="LptD_C"/>
</dbReference>
<dbReference type="NCBIfam" id="NF002997">
    <property type="entry name" value="PRK03761.1"/>
    <property type="match status" value="1"/>
</dbReference>
<dbReference type="Gene3D" id="2.60.450.10">
    <property type="entry name" value="Lipopolysaccharide (LPS) transport protein A like domain"/>
    <property type="match status" value="1"/>
</dbReference>
<evidence type="ECO:0000313" key="8">
    <source>
        <dbReference type="Proteomes" id="UP001501321"/>
    </source>
</evidence>
<dbReference type="Pfam" id="PF04453">
    <property type="entry name" value="LptD"/>
    <property type="match status" value="1"/>
</dbReference>
<keyword evidence="2 4" id="KW-0472">Membrane</keyword>
<dbReference type="EMBL" id="BAABFC010000012">
    <property type="protein sequence ID" value="GAA4499712.1"/>
    <property type="molecule type" value="Genomic_DNA"/>
</dbReference>
<name>A0ABP8QCL3_9GAMM</name>
<dbReference type="Pfam" id="PF03968">
    <property type="entry name" value="LptD_N"/>
    <property type="match status" value="1"/>
</dbReference>
<gene>
    <name evidence="4 7" type="primary">lptD</name>
    <name evidence="7" type="ORF">GCM10023095_20330</name>
</gene>
<evidence type="ECO:0000256" key="1">
    <source>
        <dbReference type="ARBA" id="ARBA00022729"/>
    </source>
</evidence>
<dbReference type="RefSeq" id="WP_345012665.1">
    <property type="nucleotide sequence ID" value="NZ_BAABFC010000012.1"/>
</dbReference>
<evidence type="ECO:0000256" key="2">
    <source>
        <dbReference type="ARBA" id="ARBA00023136"/>
    </source>
</evidence>
<organism evidence="7 8">
    <name type="scientific">Pseudaeromonas paramecii</name>
    <dbReference type="NCBI Taxonomy" id="2138166"/>
    <lineage>
        <taxon>Bacteria</taxon>
        <taxon>Pseudomonadati</taxon>
        <taxon>Pseudomonadota</taxon>
        <taxon>Gammaproteobacteria</taxon>
        <taxon>Aeromonadales</taxon>
        <taxon>Aeromonadaceae</taxon>
        <taxon>Pseudaeromonas</taxon>
    </lineage>
</organism>
<proteinExistence type="inferred from homology"/>
<dbReference type="HAMAP" id="MF_01411">
    <property type="entry name" value="LPS_assembly_LptD"/>
    <property type="match status" value="1"/>
</dbReference>
<comment type="function">
    <text evidence="4">Together with LptE, is involved in the assembly of lipopolysaccharide (LPS) at the surface of the outer membrane.</text>
</comment>
<keyword evidence="3 4" id="KW-0998">Cell outer membrane</keyword>
<accession>A0ABP8QCL3</accession>
<dbReference type="PANTHER" id="PTHR30189:SF1">
    <property type="entry name" value="LPS-ASSEMBLY PROTEIN LPTD"/>
    <property type="match status" value="1"/>
</dbReference>
<evidence type="ECO:0000256" key="3">
    <source>
        <dbReference type="ARBA" id="ARBA00023237"/>
    </source>
</evidence>